<accession>A0ABD0W9F4</accession>
<feature type="transmembrane region" description="Helical" evidence="12">
    <location>
        <begin position="42"/>
        <end position="63"/>
    </location>
</feature>
<dbReference type="InterPro" id="IPR013295">
    <property type="entry name" value="MAL"/>
</dbReference>
<evidence type="ECO:0000256" key="3">
    <source>
        <dbReference type="ARBA" id="ARBA00022475"/>
    </source>
</evidence>
<evidence type="ECO:0000256" key="1">
    <source>
        <dbReference type="ARBA" id="ARBA00004424"/>
    </source>
</evidence>
<keyword evidence="4 11" id="KW-0812">Transmembrane</keyword>
<evidence type="ECO:0000313" key="14">
    <source>
        <dbReference type="EMBL" id="KAL0968177.1"/>
    </source>
</evidence>
<organism evidence="14 15">
    <name type="scientific">Umbra pygmaea</name>
    <name type="common">Eastern mudminnow</name>
    <dbReference type="NCBI Taxonomy" id="75934"/>
    <lineage>
        <taxon>Eukaryota</taxon>
        <taxon>Metazoa</taxon>
        <taxon>Chordata</taxon>
        <taxon>Craniata</taxon>
        <taxon>Vertebrata</taxon>
        <taxon>Euteleostomi</taxon>
        <taxon>Actinopterygii</taxon>
        <taxon>Neopterygii</taxon>
        <taxon>Teleostei</taxon>
        <taxon>Protacanthopterygii</taxon>
        <taxon>Esociformes</taxon>
        <taxon>Umbridae</taxon>
        <taxon>Umbra</taxon>
    </lineage>
</organism>
<evidence type="ECO:0000256" key="9">
    <source>
        <dbReference type="ARBA" id="ARBA00050024"/>
    </source>
</evidence>
<dbReference type="PROSITE" id="PS51225">
    <property type="entry name" value="MARVEL"/>
    <property type="match status" value="1"/>
</dbReference>
<protein>
    <recommendedName>
        <fullName evidence="9">Plasmolipin</fullName>
    </recommendedName>
    <alternativeName>
        <fullName evidence="10">Plasma membrane proteolipid</fullName>
    </alternativeName>
</protein>
<evidence type="ECO:0000256" key="5">
    <source>
        <dbReference type="ARBA" id="ARBA00022989"/>
    </source>
</evidence>
<dbReference type="Proteomes" id="UP001557470">
    <property type="component" value="Unassembled WGS sequence"/>
</dbReference>
<dbReference type="PANTHER" id="PTHR22776:SF9">
    <property type="entry name" value="PLASMOLIPIN"/>
    <property type="match status" value="1"/>
</dbReference>
<dbReference type="AlphaFoldDB" id="A0ABD0W9F4"/>
<feature type="transmembrane region" description="Helical" evidence="12">
    <location>
        <begin position="105"/>
        <end position="124"/>
    </location>
</feature>
<comment type="caution">
    <text evidence="14">The sequence shown here is derived from an EMBL/GenBank/DDBJ whole genome shotgun (WGS) entry which is preliminary data.</text>
</comment>
<feature type="transmembrane region" description="Helical" evidence="12">
    <location>
        <begin position="69"/>
        <end position="93"/>
    </location>
</feature>
<comment type="subcellular location">
    <subcellularLocation>
        <location evidence="1">Apical cell membrane</location>
        <topology evidence="1">Multi-pass membrane protein</topology>
    </subcellularLocation>
    <subcellularLocation>
        <location evidence="8">Myelin membrane</location>
        <topology evidence="8">Multi-pass membrane protein</topology>
    </subcellularLocation>
</comment>
<dbReference type="EMBL" id="JAGEUA010000008">
    <property type="protein sequence ID" value="KAL0968177.1"/>
    <property type="molecule type" value="Genomic_DNA"/>
</dbReference>
<dbReference type="GO" id="GO:0016324">
    <property type="term" value="C:apical plasma membrane"/>
    <property type="evidence" value="ECO:0007669"/>
    <property type="project" value="UniProtKB-SubCell"/>
</dbReference>
<dbReference type="InterPro" id="IPR008253">
    <property type="entry name" value="Marvel"/>
</dbReference>
<evidence type="ECO:0000256" key="7">
    <source>
        <dbReference type="ARBA" id="ARBA00034721"/>
    </source>
</evidence>
<gene>
    <name evidence="14" type="ORF">UPYG_G00263390</name>
</gene>
<evidence type="ECO:0000256" key="4">
    <source>
        <dbReference type="ARBA" id="ARBA00022692"/>
    </source>
</evidence>
<evidence type="ECO:0000256" key="10">
    <source>
        <dbReference type="ARBA" id="ARBA00050050"/>
    </source>
</evidence>
<dbReference type="Pfam" id="PF01284">
    <property type="entry name" value="MARVEL"/>
    <property type="match status" value="1"/>
</dbReference>
<proteinExistence type="inferred from homology"/>
<evidence type="ECO:0000256" key="12">
    <source>
        <dbReference type="SAM" id="Phobius"/>
    </source>
</evidence>
<dbReference type="PANTHER" id="PTHR22776">
    <property type="entry name" value="MARVEL-CONTAINING POTENTIAL LIPID RAFT-ASSOCIATED PROTEIN"/>
    <property type="match status" value="1"/>
</dbReference>
<evidence type="ECO:0000256" key="6">
    <source>
        <dbReference type="ARBA" id="ARBA00023136"/>
    </source>
</evidence>
<evidence type="ECO:0000259" key="13">
    <source>
        <dbReference type="PROSITE" id="PS51225"/>
    </source>
</evidence>
<reference evidence="14 15" key="1">
    <citation type="submission" date="2024-06" db="EMBL/GenBank/DDBJ databases">
        <authorList>
            <person name="Pan Q."/>
            <person name="Wen M."/>
            <person name="Jouanno E."/>
            <person name="Zahm M."/>
            <person name="Klopp C."/>
            <person name="Cabau C."/>
            <person name="Louis A."/>
            <person name="Berthelot C."/>
            <person name="Parey E."/>
            <person name="Roest Crollius H."/>
            <person name="Montfort J."/>
            <person name="Robinson-Rechavi M."/>
            <person name="Bouchez O."/>
            <person name="Lampietro C."/>
            <person name="Lopez Roques C."/>
            <person name="Donnadieu C."/>
            <person name="Postlethwait J."/>
            <person name="Bobe J."/>
            <person name="Verreycken H."/>
            <person name="Guiguen Y."/>
        </authorList>
    </citation>
    <scope>NUCLEOTIDE SEQUENCE [LARGE SCALE GENOMIC DNA]</scope>
    <source>
        <strain evidence="14">Up_M1</strain>
        <tissue evidence="14">Testis</tissue>
    </source>
</reference>
<feature type="domain" description="MARVEL" evidence="13">
    <location>
        <begin position="35"/>
        <end position="167"/>
    </location>
</feature>
<evidence type="ECO:0000256" key="8">
    <source>
        <dbReference type="ARBA" id="ARBA00049979"/>
    </source>
</evidence>
<feature type="transmembrane region" description="Helical" evidence="12">
    <location>
        <begin position="136"/>
        <end position="157"/>
    </location>
</feature>
<comment type="similarity">
    <text evidence="7">Belongs to the MAL family.</text>
</comment>
<evidence type="ECO:0000256" key="2">
    <source>
        <dbReference type="ARBA" id="ARBA00011815"/>
    </source>
</evidence>
<dbReference type="GO" id="GO:0043209">
    <property type="term" value="C:myelin sheath"/>
    <property type="evidence" value="ECO:0007669"/>
    <property type="project" value="UniProtKB-SubCell"/>
</dbReference>
<sequence>MADFPANVATVTSSHQSQQSSSTYQLASVSLDLGLVKSIDGLLMLAEIGVGLLHWTLIASAFYTMVPAYGWVMFVAVTLWVLTIVLFLILFLGVHHNFNSVSWPMVVMVYNGVSTVLYLTAFLANAASVSPYYNKLYYGHMAAAAFFGIIVTLLYGASTFFSYMTWRDVGGNAAGSTVPT</sequence>
<dbReference type="InterPro" id="IPR050578">
    <property type="entry name" value="MARVEL-CKLF_proteins"/>
</dbReference>
<comment type="subunit">
    <text evidence="2">Forms oligomers.</text>
</comment>
<keyword evidence="6 11" id="KW-0472">Membrane</keyword>
<name>A0ABD0W9F4_UMBPY</name>
<keyword evidence="5 12" id="KW-1133">Transmembrane helix</keyword>
<evidence type="ECO:0000256" key="11">
    <source>
        <dbReference type="PROSITE-ProRule" id="PRU00581"/>
    </source>
</evidence>
<dbReference type="PRINTS" id="PR01884">
    <property type="entry name" value="MALPROTEIN"/>
</dbReference>
<keyword evidence="15" id="KW-1185">Reference proteome</keyword>
<evidence type="ECO:0000313" key="15">
    <source>
        <dbReference type="Proteomes" id="UP001557470"/>
    </source>
</evidence>
<keyword evidence="3" id="KW-1003">Cell membrane</keyword>